<proteinExistence type="inferred from homology"/>
<dbReference type="Proteomes" id="UP000012174">
    <property type="component" value="Unassembled WGS sequence"/>
</dbReference>
<dbReference type="GO" id="GO:0098717">
    <property type="term" value="P:pantothenate import across plasma membrane"/>
    <property type="evidence" value="ECO:0007669"/>
    <property type="project" value="TreeGrafter"/>
</dbReference>
<dbReference type="EMBL" id="KB705872">
    <property type="protein sequence ID" value="EMR70401.1"/>
    <property type="molecule type" value="Genomic_DNA"/>
</dbReference>
<evidence type="ECO:0000256" key="4">
    <source>
        <dbReference type="ARBA" id="ARBA00022989"/>
    </source>
</evidence>
<keyword evidence="2" id="KW-0813">Transport</keyword>
<dbReference type="HOGENOM" id="CLU_001265_4_2_1"/>
<feature type="transmembrane region" description="Helical" evidence="7">
    <location>
        <begin position="368"/>
        <end position="384"/>
    </location>
</feature>
<comment type="similarity">
    <text evidence="6">Belongs to the major facilitator superfamily. Allantoate permease family.</text>
</comment>
<keyword evidence="5 7" id="KW-0472">Membrane</keyword>
<feature type="transmembrane region" description="Helical" evidence="7">
    <location>
        <begin position="391"/>
        <end position="412"/>
    </location>
</feature>
<dbReference type="GO" id="GO:0015233">
    <property type="term" value="F:pantothenate transmembrane transporter activity"/>
    <property type="evidence" value="ECO:0007669"/>
    <property type="project" value="EnsemblFungi"/>
</dbReference>
<dbReference type="Pfam" id="PF07690">
    <property type="entry name" value="MFS_1"/>
    <property type="match status" value="1"/>
</dbReference>
<dbReference type="Gene3D" id="1.20.1250.20">
    <property type="entry name" value="MFS general substrate transporter like domains"/>
    <property type="match status" value="2"/>
</dbReference>
<name>M7TKC7_EUTLA</name>
<dbReference type="PANTHER" id="PTHR43791">
    <property type="entry name" value="PERMEASE-RELATED"/>
    <property type="match status" value="1"/>
</dbReference>
<evidence type="ECO:0000313" key="9">
    <source>
        <dbReference type="Proteomes" id="UP000012174"/>
    </source>
</evidence>
<feature type="transmembrane region" description="Helical" evidence="7">
    <location>
        <begin position="330"/>
        <end position="348"/>
    </location>
</feature>
<evidence type="ECO:0000256" key="7">
    <source>
        <dbReference type="SAM" id="Phobius"/>
    </source>
</evidence>
<feature type="transmembrane region" description="Helical" evidence="7">
    <location>
        <begin position="159"/>
        <end position="180"/>
    </location>
</feature>
<dbReference type="SUPFAM" id="SSF103473">
    <property type="entry name" value="MFS general substrate transporter"/>
    <property type="match status" value="1"/>
</dbReference>
<evidence type="ECO:0000313" key="8">
    <source>
        <dbReference type="EMBL" id="EMR70401.1"/>
    </source>
</evidence>
<protein>
    <submittedName>
        <fullName evidence="8">Putative pantothenate transporter protein</fullName>
    </submittedName>
</protein>
<feature type="transmembrane region" description="Helical" evidence="7">
    <location>
        <begin position="125"/>
        <end position="147"/>
    </location>
</feature>
<dbReference type="InterPro" id="IPR011701">
    <property type="entry name" value="MFS"/>
</dbReference>
<keyword evidence="9" id="KW-1185">Reference proteome</keyword>
<feature type="transmembrane region" description="Helical" evidence="7">
    <location>
        <begin position="304"/>
        <end position="323"/>
    </location>
</feature>
<reference evidence="9" key="1">
    <citation type="journal article" date="2013" name="Genome Announc.">
        <title>Draft genome sequence of the grapevine dieback fungus Eutypa lata UCR-EL1.</title>
        <authorList>
            <person name="Blanco-Ulate B."/>
            <person name="Rolshausen P.E."/>
            <person name="Cantu D."/>
        </authorList>
    </citation>
    <scope>NUCLEOTIDE SEQUENCE [LARGE SCALE GENOMIC DNA]</scope>
    <source>
        <strain evidence="9">UCR-EL1</strain>
    </source>
</reference>
<evidence type="ECO:0000256" key="2">
    <source>
        <dbReference type="ARBA" id="ARBA00022448"/>
    </source>
</evidence>
<keyword evidence="4 7" id="KW-1133">Transmembrane helix</keyword>
<feature type="transmembrane region" description="Helical" evidence="7">
    <location>
        <begin position="70"/>
        <end position="87"/>
    </location>
</feature>
<feature type="transmembrane region" description="Helical" evidence="7">
    <location>
        <begin position="99"/>
        <end position="119"/>
    </location>
</feature>
<dbReference type="eggNOG" id="KOG2533">
    <property type="taxonomic scope" value="Eukaryota"/>
</dbReference>
<comment type="subcellular location">
    <subcellularLocation>
        <location evidence="1">Membrane</location>
        <topology evidence="1">Multi-pass membrane protein</topology>
    </subcellularLocation>
</comment>
<dbReference type="FunFam" id="1.20.1250.20:FF:000065">
    <property type="entry name" value="Putative MFS pantothenate transporter"/>
    <property type="match status" value="1"/>
</dbReference>
<dbReference type="AlphaFoldDB" id="M7TKC7"/>
<keyword evidence="3 7" id="KW-0812">Transmembrane</keyword>
<feature type="transmembrane region" description="Helical" evidence="7">
    <location>
        <begin position="25"/>
        <end position="43"/>
    </location>
</feature>
<evidence type="ECO:0000256" key="1">
    <source>
        <dbReference type="ARBA" id="ARBA00004141"/>
    </source>
</evidence>
<dbReference type="GO" id="GO:0005886">
    <property type="term" value="C:plasma membrane"/>
    <property type="evidence" value="ECO:0007669"/>
    <property type="project" value="EnsemblFungi"/>
</dbReference>
<sequence length="482" mass="54344">MGGVLLKVRTAIWGRPADTQKERRLIVKIDAFILSFCCLMYWVNYLDRSNLNNAYTTGMREDLSMYHDELNIINTIFYAGYFFGQIPNNMMLQIVQPRVYFPLVMLAWGLLCMSMAFVHNPWQLMVIRFFQAAFEASTFPGVHWILGSWYKGDELGKRTAIFTSSGLAGTMFSGFLQGGIHQTLGADGRNGMAGWCWLFIIDFLITIPVAIYGFLIFPDTPSTTRAKYLTAEEKELAIERMPEVEKARGQLGWGLLKRVFSTWHIYAFVAIWTFASNTEMWSSNAIMNIWLRGLDRYSIAQVNYIPTAVSGVGIFMTLALGWYADITRNFWHVGIFLSFTAVISGAIMLNPPSDGAKFFALFLNGSQYASQTTMFAWANALLVNDDAKRSFILAAMNTVAIAVYMFWSIVFYRTTQAPMWHSGSIAMICMGVSLGLCSVLVWFVARRSQRKQNVIESFGYDSSGAERVVAEIDKKKEDGAAA</sequence>
<dbReference type="KEGG" id="ela:UCREL1_2558"/>
<evidence type="ECO:0000256" key="5">
    <source>
        <dbReference type="ARBA" id="ARBA00023136"/>
    </source>
</evidence>
<gene>
    <name evidence="8" type="ORF">UCREL1_2558</name>
</gene>
<dbReference type="GO" id="GO:0006897">
    <property type="term" value="P:endocytosis"/>
    <property type="evidence" value="ECO:0007669"/>
    <property type="project" value="EnsemblFungi"/>
</dbReference>
<feature type="transmembrane region" description="Helical" evidence="7">
    <location>
        <begin position="192"/>
        <end position="217"/>
    </location>
</feature>
<evidence type="ECO:0000256" key="3">
    <source>
        <dbReference type="ARBA" id="ARBA00022692"/>
    </source>
</evidence>
<dbReference type="PANTHER" id="PTHR43791:SF4">
    <property type="entry name" value="PANTOTHENATE TRANSPORTER FEN2"/>
    <property type="match status" value="1"/>
</dbReference>
<dbReference type="OMA" id="FTTWYWW"/>
<dbReference type="InterPro" id="IPR036259">
    <property type="entry name" value="MFS_trans_sf"/>
</dbReference>
<evidence type="ECO:0000256" key="6">
    <source>
        <dbReference type="ARBA" id="ARBA00037968"/>
    </source>
</evidence>
<organism evidence="8 9">
    <name type="scientific">Eutypa lata (strain UCR-EL1)</name>
    <name type="common">Grapevine dieback disease fungus</name>
    <name type="synonym">Eutypa armeniacae</name>
    <dbReference type="NCBI Taxonomy" id="1287681"/>
    <lineage>
        <taxon>Eukaryota</taxon>
        <taxon>Fungi</taxon>
        <taxon>Dikarya</taxon>
        <taxon>Ascomycota</taxon>
        <taxon>Pezizomycotina</taxon>
        <taxon>Sordariomycetes</taxon>
        <taxon>Xylariomycetidae</taxon>
        <taxon>Xylariales</taxon>
        <taxon>Diatrypaceae</taxon>
        <taxon>Eutypa</taxon>
    </lineage>
</organism>
<accession>M7TKC7</accession>
<feature type="transmembrane region" description="Helical" evidence="7">
    <location>
        <begin position="424"/>
        <end position="445"/>
    </location>
</feature>
<dbReference type="OrthoDB" id="3639251at2759"/>